<protein>
    <submittedName>
        <fullName evidence="4">GNAT family N-acetyltransferase</fullName>
    </submittedName>
</protein>
<reference evidence="4 5" key="1">
    <citation type="submission" date="2022-08" db="EMBL/GenBank/DDBJ databases">
        <title>Reclassification of Massilia species as members of the genera Telluria, Duganella, Pseudoduganella, Mokoshia gen. nov. and Zemynaea gen. nov. using orthogonal and non-orthogonal genome-based approaches.</title>
        <authorList>
            <person name="Bowman J.P."/>
        </authorList>
    </citation>
    <scope>NUCLEOTIDE SEQUENCE [LARGE SCALE GENOMIC DNA]</scope>
    <source>
        <strain evidence="4 5">LMG 28164</strain>
    </source>
</reference>
<evidence type="ECO:0000259" key="3">
    <source>
        <dbReference type="PROSITE" id="PS51186"/>
    </source>
</evidence>
<dbReference type="CDD" id="cd04301">
    <property type="entry name" value="NAT_SF"/>
    <property type="match status" value="1"/>
</dbReference>
<comment type="caution">
    <text evidence="4">The sequence shown here is derived from an EMBL/GenBank/DDBJ whole genome shotgun (WGS) entry which is preliminary data.</text>
</comment>
<proteinExistence type="predicted"/>
<feature type="domain" description="N-acetyltransferase" evidence="3">
    <location>
        <begin position="5"/>
        <end position="171"/>
    </location>
</feature>
<dbReference type="PANTHER" id="PTHR43072:SF23">
    <property type="entry name" value="UPF0039 PROTEIN C11D3.02C"/>
    <property type="match status" value="1"/>
</dbReference>
<name>A0ABT2AAH6_9BURK</name>
<dbReference type="Proteomes" id="UP001205560">
    <property type="component" value="Unassembled WGS sequence"/>
</dbReference>
<dbReference type="InterPro" id="IPR016181">
    <property type="entry name" value="Acyl_CoA_acyltransferase"/>
</dbReference>
<dbReference type="InterPro" id="IPR000182">
    <property type="entry name" value="GNAT_dom"/>
</dbReference>
<dbReference type="SUPFAM" id="SSF55729">
    <property type="entry name" value="Acyl-CoA N-acyltransferases (Nat)"/>
    <property type="match status" value="1"/>
</dbReference>
<gene>
    <name evidence="4" type="ORF">NX782_18685</name>
</gene>
<accession>A0ABT2AAH6</accession>
<keyword evidence="1" id="KW-0808">Transferase</keyword>
<evidence type="ECO:0000313" key="4">
    <source>
        <dbReference type="EMBL" id="MCS0591219.1"/>
    </source>
</evidence>
<dbReference type="RefSeq" id="WP_258846986.1">
    <property type="nucleotide sequence ID" value="NZ_JANUGX010000024.1"/>
</dbReference>
<dbReference type="EMBL" id="JANUGX010000024">
    <property type="protein sequence ID" value="MCS0591219.1"/>
    <property type="molecule type" value="Genomic_DNA"/>
</dbReference>
<evidence type="ECO:0000256" key="1">
    <source>
        <dbReference type="ARBA" id="ARBA00022679"/>
    </source>
</evidence>
<dbReference type="Gene3D" id="3.40.630.30">
    <property type="match status" value="1"/>
</dbReference>
<sequence>MSSDVRIRRFTAREWPAYRALRLRSLADAPNAFGSSLALEESWAHELWMARLMAAEVSGRDCPLVAESTAADGAMLGLLWAKCDADDAGIVNLFQMWVAPEARGRGAASALVDEALAWARSIGARLVQLGVVVDNQDAIRLYERKGFRNAGVPAPIRPGSALLEQAMQLAL</sequence>
<keyword evidence="5" id="KW-1185">Reference proteome</keyword>
<dbReference type="PROSITE" id="PS51186">
    <property type="entry name" value="GNAT"/>
    <property type="match status" value="1"/>
</dbReference>
<organism evidence="4 5">
    <name type="scientific">Massilia norwichensis</name>
    <dbReference type="NCBI Taxonomy" id="1442366"/>
    <lineage>
        <taxon>Bacteria</taxon>
        <taxon>Pseudomonadati</taxon>
        <taxon>Pseudomonadota</taxon>
        <taxon>Betaproteobacteria</taxon>
        <taxon>Burkholderiales</taxon>
        <taxon>Oxalobacteraceae</taxon>
        <taxon>Telluria group</taxon>
        <taxon>Massilia</taxon>
    </lineage>
</organism>
<evidence type="ECO:0000313" key="5">
    <source>
        <dbReference type="Proteomes" id="UP001205560"/>
    </source>
</evidence>
<dbReference type="Pfam" id="PF00583">
    <property type="entry name" value="Acetyltransf_1"/>
    <property type="match status" value="1"/>
</dbReference>
<keyword evidence="2" id="KW-0012">Acyltransferase</keyword>
<dbReference type="PANTHER" id="PTHR43072">
    <property type="entry name" value="N-ACETYLTRANSFERASE"/>
    <property type="match status" value="1"/>
</dbReference>
<evidence type="ECO:0000256" key="2">
    <source>
        <dbReference type="ARBA" id="ARBA00023315"/>
    </source>
</evidence>